<protein>
    <submittedName>
        <fullName evidence="1">Uncharacterized protein</fullName>
    </submittedName>
</protein>
<dbReference type="AlphaFoldDB" id="A0A6G1QIX5"/>
<sequence length="52" mass="6421">MCAYTFILHRCLVYMMCYWTMLHCRLQLQSLEQILNLYIKITPSMLTELLWF</sequence>
<reference evidence="1 2" key="1">
    <citation type="submission" date="2019-02" db="EMBL/GenBank/DDBJ databases">
        <title>Opniocepnalus argus genome.</title>
        <authorList>
            <person name="Zhou C."/>
            <person name="Xiao S."/>
        </authorList>
    </citation>
    <scope>NUCLEOTIDE SEQUENCE [LARGE SCALE GENOMIC DNA]</scope>
    <source>
        <strain evidence="1">OARG1902GOOAL</strain>
        <tissue evidence="1">Muscle</tissue>
    </source>
</reference>
<reference evidence="2" key="2">
    <citation type="submission" date="2019-02" db="EMBL/GenBank/DDBJ databases">
        <title>Opniocepnalus argus Var Kimnra genome.</title>
        <authorList>
            <person name="Zhou C."/>
            <person name="Xiao S."/>
        </authorList>
    </citation>
    <scope>NUCLEOTIDE SEQUENCE [LARGE SCALE GENOMIC DNA]</scope>
</reference>
<evidence type="ECO:0000313" key="2">
    <source>
        <dbReference type="Proteomes" id="UP000503349"/>
    </source>
</evidence>
<name>A0A6G1QIX5_CHAAH</name>
<evidence type="ECO:0000313" key="1">
    <source>
        <dbReference type="EMBL" id="KAF3702339.1"/>
    </source>
</evidence>
<gene>
    <name evidence="1" type="ORF">EXN66_Car018027</name>
</gene>
<accession>A0A6G1QIX5</accession>
<organism evidence="1 2">
    <name type="scientific">Channa argus</name>
    <name type="common">Northern snakehead</name>
    <name type="synonym">Ophicephalus argus</name>
    <dbReference type="NCBI Taxonomy" id="215402"/>
    <lineage>
        <taxon>Eukaryota</taxon>
        <taxon>Metazoa</taxon>
        <taxon>Chordata</taxon>
        <taxon>Craniata</taxon>
        <taxon>Vertebrata</taxon>
        <taxon>Euteleostomi</taxon>
        <taxon>Actinopterygii</taxon>
        <taxon>Neopterygii</taxon>
        <taxon>Teleostei</taxon>
        <taxon>Neoteleostei</taxon>
        <taxon>Acanthomorphata</taxon>
        <taxon>Anabantaria</taxon>
        <taxon>Anabantiformes</taxon>
        <taxon>Channoidei</taxon>
        <taxon>Channidae</taxon>
        <taxon>Channa</taxon>
    </lineage>
</organism>
<keyword evidence="2" id="KW-1185">Reference proteome</keyword>
<dbReference type="Proteomes" id="UP000503349">
    <property type="component" value="Chromosome 17"/>
</dbReference>
<proteinExistence type="predicted"/>
<dbReference type="EMBL" id="CM015728">
    <property type="protein sequence ID" value="KAF3702339.1"/>
    <property type="molecule type" value="Genomic_DNA"/>
</dbReference>